<evidence type="ECO:0000313" key="5">
    <source>
        <dbReference type="EMBL" id="KAF9506456.1"/>
    </source>
</evidence>
<feature type="domain" description="CNNM transmembrane" evidence="4">
    <location>
        <begin position="42"/>
        <end position="225"/>
    </location>
</feature>
<dbReference type="GO" id="GO:0030026">
    <property type="term" value="P:intracellular manganese ion homeostasis"/>
    <property type="evidence" value="ECO:0007669"/>
    <property type="project" value="TreeGrafter"/>
</dbReference>
<feature type="chain" id="PRO_5040326316" description="CNNM transmembrane domain-containing protein" evidence="3">
    <location>
        <begin position="25"/>
        <end position="314"/>
    </location>
</feature>
<evidence type="ECO:0000256" key="2">
    <source>
        <dbReference type="SAM" id="Phobius"/>
    </source>
</evidence>
<keyword evidence="6" id="KW-1185">Reference proteome</keyword>
<keyword evidence="1 2" id="KW-0472">Membrane</keyword>
<evidence type="ECO:0000259" key="4">
    <source>
        <dbReference type="PROSITE" id="PS51846"/>
    </source>
</evidence>
<evidence type="ECO:0000256" key="3">
    <source>
        <dbReference type="SAM" id="SignalP"/>
    </source>
</evidence>
<dbReference type="Gene3D" id="3.10.580.10">
    <property type="entry name" value="CBS-domain"/>
    <property type="match status" value="1"/>
</dbReference>
<dbReference type="PANTHER" id="PTHR12064:SF90">
    <property type="entry name" value="CNNM TRANSMEMBRANE DOMAIN-CONTAINING PROTEIN"/>
    <property type="match status" value="1"/>
</dbReference>
<dbReference type="InterPro" id="IPR046342">
    <property type="entry name" value="CBS_dom_sf"/>
</dbReference>
<protein>
    <recommendedName>
        <fullName evidence="4">CNNM transmembrane domain-containing protein</fullName>
    </recommendedName>
</protein>
<dbReference type="Pfam" id="PF01595">
    <property type="entry name" value="CNNM"/>
    <property type="match status" value="1"/>
</dbReference>
<dbReference type="PANTHER" id="PTHR12064">
    <property type="entry name" value="METAL TRANSPORTER CNNM"/>
    <property type="match status" value="1"/>
</dbReference>
<name>A0A9P6AIQ3_9AGAM</name>
<dbReference type="PROSITE" id="PS51846">
    <property type="entry name" value="CNNM"/>
    <property type="match status" value="1"/>
</dbReference>
<evidence type="ECO:0000313" key="6">
    <source>
        <dbReference type="Proteomes" id="UP000886523"/>
    </source>
</evidence>
<keyword evidence="3" id="KW-0732">Signal</keyword>
<dbReference type="GO" id="GO:0016020">
    <property type="term" value="C:membrane"/>
    <property type="evidence" value="ECO:0007669"/>
    <property type="project" value="UniProtKB-UniRule"/>
</dbReference>
<dbReference type="OrthoDB" id="5353557at2759"/>
<proteinExistence type="predicted"/>
<accession>A0A9P6AIQ3</accession>
<dbReference type="GO" id="GO:0010960">
    <property type="term" value="P:magnesium ion homeostasis"/>
    <property type="evidence" value="ECO:0007669"/>
    <property type="project" value="InterPro"/>
</dbReference>
<gene>
    <name evidence="5" type="ORF">BS47DRAFT_1378124</name>
</gene>
<feature type="transmembrane region" description="Helical" evidence="2">
    <location>
        <begin position="46"/>
        <end position="71"/>
    </location>
</feature>
<feature type="transmembrane region" description="Helical" evidence="2">
    <location>
        <begin position="131"/>
        <end position="150"/>
    </location>
</feature>
<reference evidence="5" key="1">
    <citation type="journal article" date="2020" name="Nat. Commun.">
        <title>Large-scale genome sequencing of mycorrhizal fungi provides insights into the early evolution of symbiotic traits.</title>
        <authorList>
            <person name="Miyauchi S."/>
            <person name="Kiss E."/>
            <person name="Kuo A."/>
            <person name="Drula E."/>
            <person name="Kohler A."/>
            <person name="Sanchez-Garcia M."/>
            <person name="Morin E."/>
            <person name="Andreopoulos B."/>
            <person name="Barry K.W."/>
            <person name="Bonito G."/>
            <person name="Buee M."/>
            <person name="Carver A."/>
            <person name="Chen C."/>
            <person name="Cichocki N."/>
            <person name="Clum A."/>
            <person name="Culley D."/>
            <person name="Crous P.W."/>
            <person name="Fauchery L."/>
            <person name="Girlanda M."/>
            <person name="Hayes R.D."/>
            <person name="Keri Z."/>
            <person name="LaButti K."/>
            <person name="Lipzen A."/>
            <person name="Lombard V."/>
            <person name="Magnuson J."/>
            <person name="Maillard F."/>
            <person name="Murat C."/>
            <person name="Nolan M."/>
            <person name="Ohm R.A."/>
            <person name="Pangilinan J."/>
            <person name="Pereira M.F."/>
            <person name="Perotto S."/>
            <person name="Peter M."/>
            <person name="Pfister S."/>
            <person name="Riley R."/>
            <person name="Sitrit Y."/>
            <person name="Stielow J.B."/>
            <person name="Szollosi G."/>
            <person name="Zifcakova L."/>
            <person name="Stursova M."/>
            <person name="Spatafora J.W."/>
            <person name="Tedersoo L."/>
            <person name="Vaario L.M."/>
            <person name="Yamada A."/>
            <person name="Yan M."/>
            <person name="Wang P."/>
            <person name="Xu J."/>
            <person name="Bruns T."/>
            <person name="Baldrian P."/>
            <person name="Vilgalys R."/>
            <person name="Dunand C."/>
            <person name="Henrissat B."/>
            <person name="Grigoriev I.V."/>
            <person name="Hibbett D."/>
            <person name="Nagy L.G."/>
            <person name="Martin F.M."/>
        </authorList>
    </citation>
    <scope>NUCLEOTIDE SEQUENCE</scope>
    <source>
        <strain evidence="5">UP504</strain>
    </source>
</reference>
<feature type="signal peptide" evidence="3">
    <location>
        <begin position="1"/>
        <end position="24"/>
    </location>
</feature>
<comment type="caution">
    <text evidence="5">The sequence shown here is derived from an EMBL/GenBank/DDBJ whole genome shotgun (WGS) entry which is preliminary data.</text>
</comment>
<dbReference type="EMBL" id="MU129110">
    <property type="protein sequence ID" value="KAF9506456.1"/>
    <property type="molecule type" value="Genomic_DNA"/>
</dbReference>
<organism evidence="5 6">
    <name type="scientific">Hydnum rufescens UP504</name>
    <dbReference type="NCBI Taxonomy" id="1448309"/>
    <lineage>
        <taxon>Eukaryota</taxon>
        <taxon>Fungi</taxon>
        <taxon>Dikarya</taxon>
        <taxon>Basidiomycota</taxon>
        <taxon>Agaricomycotina</taxon>
        <taxon>Agaricomycetes</taxon>
        <taxon>Cantharellales</taxon>
        <taxon>Hydnaceae</taxon>
        <taxon>Hydnum</taxon>
    </lineage>
</organism>
<dbReference type="InterPro" id="IPR002550">
    <property type="entry name" value="CNNM"/>
</dbReference>
<keyword evidence="1 2" id="KW-0812">Transmembrane</keyword>
<feature type="transmembrane region" description="Helical" evidence="2">
    <location>
        <begin position="162"/>
        <end position="185"/>
    </location>
</feature>
<dbReference type="AlphaFoldDB" id="A0A9P6AIQ3"/>
<dbReference type="Proteomes" id="UP000886523">
    <property type="component" value="Unassembled WGS sequence"/>
</dbReference>
<dbReference type="InterPro" id="IPR045095">
    <property type="entry name" value="ACDP"/>
</dbReference>
<sequence length="314" mass="33895">MPLCFPTGATILSLLVFSAGNANATFAVHPRATGTAIPPTKHNSAFIVEACLIPVLVIISGILAGLTLGYMSLDETQLRVLSVSGTPKQKAYAQKIEPVRKNGHLLLTTLLLGNMIVNETLPVLSEKVLGGGIQAVVVSTILIVVFSEIIPQSLCSRFGLQIGAYMAVPTQYLVYALFIVSWPIAKILEYALGPHHGIVYRRNELKELINMHSAMSSHGGDLQSDTVTMVGGALDFQEKVVQDAMTPISSVFMLPIESKLDYATLAKVVRSGHSRVPVYEEIEEPSGVLSKKIIGILLVKQCVLLDPEGEYQVF</sequence>
<dbReference type="SUPFAM" id="SSF54631">
    <property type="entry name" value="CBS-domain pair"/>
    <property type="match status" value="1"/>
</dbReference>
<dbReference type="GO" id="GO:0005737">
    <property type="term" value="C:cytoplasm"/>
    <property type="evidence" value="ECO:0007669"/>
    <property type="project" value="TreeGrafter"/>
</dbReference>
<keyword evidence="1 2" id="KW-1133">Transmembrane helix</keyword>
<evidence type="ECO:0000256" key="1">
    <source>
        <dbReference type="PROSITE-ProRule" id="PRU01193"/>
    </source>
</evidence>